<keyword evidence="1" id="KW-0812">Transmembrane</keyword>
<evidence type="ECO:0000313" key="3">
    <source>
        <dbReference type="Proteomes" id="UP000828251"/>
    </source>
</evidence>
<dbReference type="AlphaFoldDB" id="A0A9D3WFB4"/>
<accession>A0A9D3WFB4</accession>
<keyword evidence="1" id="KW-0472">Membrane</keyword>
<keyword evidence="3" id="KW-1185">Reference proteome</keyword>
<feature type="transmembrane region" description="Helical" evidence="1">
    <location>
        <begin position="51"/>
        <end position="77"/>
    </location>
</feature>
<evidence type="ECO:0000256" key="1">
    <source>
        <dbReference type="SAM" id="Phobius"/>
    </source>
</evidence>
<gene>
    <name evidence="2" type="ORF">J1N35_005170</name>
</gene>
<evidence type="ECO:0008006" key="4">
    <source>
        <dbReference type="Google" id="ProtNLM"/>
    </source>
</evidence>
<protein>
    <recommendedName>
        <fullName evidence="4">Transmembrane protein</fullName>
    </recommendedName>
</protein>
<comment type="caution">
    <text evidence="2">The sequence shown here is derived from an EMBL/GenBank/DDBJ whole genome shotgun (WGS) entry which is preliminary data.</text>
</comment>
<dbReference type="Proteomes" id="UP000828251">
    <property type="component" value="Unassembled WGS sequence"/>
</dbReference>
<dbReference type="EMBL" id="JAIQCV010000002">
    <property type="protein sequence ID" value="KAH1122010.1"/>
    <property type="molecule type" value="Genomic_DNA"/>
</dbReference>
<reference evidence="2 3" key="1">
    <citation type="journal article" date="2021" name="Plant Biotechnol. J.">
        <title>Multi-omics assisted identification of the key and species-specific regulatory components of drought-tolerant mechanisms in Gossypium stocksii.</title>
        <authorList>
            <person name="Yu D."/>
            <person name="Ke L."/>
            <person name="Zhang D."/>
            <person name="Wu Y."/>
            <person name="Sun Y."/>
            <person name="Mei J."/>
            <person name="Sun J."/>
            <person name="Sun Y."/>
        </authorList>
    </citation>
    <scope>NUCLEOTIDE SEQUENCE [LARGE SCALE GENOMIC DNA]</scope>
    <source>
        <strain evidence="3">cv. E1</strain>
        <tissue evidence="2">Leaf</tissue>
    </source>
</reference>
<evidence type="ECO:0000313" key="2">
    <source>
        <dbReference type="EMBL" id="KAH1122010.1"/>
    </source>
</evidence>
<sequence>MAFPRSSLPSHCWDSRMETQIFKNPIARISSFTSRLFSPLCQFCVFSLSRVFLFVLRLCIVDLHVVALCTSLTAVVSTSLECFFVDCCSIFFLDIECLVLWLLLYCNKIQIKRKN</sequence>
<proteinExistence type="predicted"/>
<keyword evidence="1" id="KW-1133">Transmembrane helix</keyword>
<organism evidence="2 3">
    <name type="scientific">Gossypium stocksii</name>
    <dbReference type="NCBI Taxonomy" id="47602"/>
    <lineage>
        <taxon>Eukaryota</taxon>
        <taxon>Viridiplantae</taxon>
        <taxon>Streptophyta</taxon>
        <taxon>Embryophyta</taxon>
        <taxon>Tracheophyta</taxon>
        <taxon>Spermatophyta</taxon>
        <taxon>Magnoliopsida</taxon>
        <taxon>eudicotyledons</taxon>
        <taxon>Gunneridae</taxon>
        <taxon>Pentapetalae</taxon>
        <taxon>rosids</taxon>
        <taxon>malvids</taxon>
        <taxon>Malvales</taxon>
        <taxon>Malvaceae</taxon>
        <taxon>Malvoideae</taxon>
        <taxon>Gossypium</taxon>
    </lineage>
</organism>
<feature type="transmembrane region" description="Helical" evidence="1">
    <location>
        <begin position="83"/>
        <end position="106"/>
    </location>
</feature>
<name>A0A9D3WFB4_9ROSI</name>